<protein>
    <submittedName>
        <fullName evidence="2">Uncharacterized protein</fullName>
    </submittedName>
</protein>
<evidence type="ECO:0000313" key="3">
    <source>
        <dbReference type="Proteomes" id="UP000035352"/>
    </source>
</evidence>
<evidence type="ECO:0000256" key="1">
    <source>
        <dbReference type="SAM" id="MobiDB-lite"/>
    </source>
</evidence>
<dbReference type="OrthoDB" id="8684351at2"/>
<accession>A0A0G3BF77</accession>
<name>A0A0G3BF77_9BURK</name>
<dbReference type="Proteomes" id="UP000035352">
    <property type="component" value="Chromosome"/>
</dbReference>
<reference evidence="2 3" key="1">
    <citation type="submission" date="2015-05" db="EMBL/GenBank/DDBJ databases">
        <authorList>
            <person name="Tang B."/>
            <person name="Yu Y."/>
        </authorList>
    </citation>
    <scope>NUCLEOTIDE SEQUENCE [LARGE SCALE GENOMIC DNA]</scope>
    <source>
        <strain evidence="2 3">DSM 7029</strain>
    </source>
</reference>
<dbReference type="EMBL" id="CP011371">
    <property type="protein sequence ID" value="AKJ28094.1"/>
    <property type="molecule type" value="Genomic_DNA"/>
</dbReference>
<dbReference type="AlphaFoldDB" id="A0A0G3BF77"/>
<dbReference type="RefSeq" id="WP_157359656.1">
    <property type="nucleotide sequence ID" value="NZ_CP011371.1"/>
</dbReference>
<gene>
    <name evidence="2" type="ORF">AAW51_1403</name>
</gene>
<dbReference type="KEGG" id="pbh:AAW51_1403"/>
<feature type="region of interest" description="Disordered" evidence="1">
    <location>
        <begin position="133"/>
        <end position="162"/>
    </location>
</feature>
<evidence type="ECO:0000313" key="2">
    <source>
        <dbReference type="EMBL" id="AKJ28094.1"/>
    </source>
</evidence>
<proteinExistence type="predicted"/>
<sequence>MSVVVPAALTVDWESGEGRLQLSEELAKAPARFRADVLADWKDELERLLAAAEAALEPRKQEQEIARQRQRNQQRRRLCEELAGQTVELAEPLVNGDVMLHLANGSALVLYAYDEDVKLETVDPVRARLHAQKGCAGDTYVREDPPQPPQRAAEPAAPVLAS</sequence>
<feature type="compositionally biased region" description="Low complexity" evidence="1">
    <location>
        <begin position="150"/>
        <end position="162"/>
    </location>
</feature>
<keyword evidence="3" id="KW-1185">Reference proteome</keyword>
<organism evidence="2 3">
    <name type="scientific">Caldimonas brevitalea</name>
    <dbReference type="NCBI Taxonomy" id="413882"/>
    <lineage>
        <taxon>Bacteria</taxon>
        <taxon>Pseudomonadati</taxon>
        <taxon>Pseudomonadota</taxon>
        <taxon>Betaproteobacteria</taxon>
        <taxon>Burkholderiales</taxon>
        <taxon>Sphaerotilaceae</taxon>
        <taxon>Caldimonas</taxon>
    </lineage>
</organism>